<dbReference type="GO" id="GO:0006979">
    <property type="term" value="P:response to oxidative stress"/>
    <property type="evidence" value="ECO:0007669"/>
    <property type="project" value="InterPro"/>
</dbReference>
<dbReference type="OMA" id="GWQELAC"/>
<keyword evidence="4" id="KW-0732">Signal</keyword>
<dbReference type="GO" id="GO:0004601">
    <property type="term" value="F:peroxidase activity"/>
    <property type="evidence" value="ECO:0007669"/>
    <property type="project" value="UniProtKB-KW"/>
</dbReference>
<organism>
    <name type="scientific">Pediculus humanus subsp. corporis</name>
    <name type="common">Body louse</name>
    <dbReference type="NCBI Taxonomy" id="121224"/>
    <lineage>
        <taxon>Eukaryota</taxon>
        <taxon>Metazoa</taxon>
        <taxon>Ecdysozoa</taxon>
        <taxon>Arthropoda</taxon>
        <taxon>Hexapoda</taxon>
        <taxon>Insecta</taxon>
        <taxon>Pterygota</taxon>
        <taxon>Neoptera</taxon>
        <taxon>Paraneoptera</taxon>
        <taxon>Psocodea</taxon>
        <taxon>Troctomorpha</taxon>
        <taxon>Phthiraptera</taxon>
        <taxon>Anoplura</taxon>
        <taxon>Pediculidae</taxon>
        <taxon>Pediculus</taxon>
    </lineage>
</organism>
<evidence type="ECO:0000256" key="4">
    <source>
        <dbReference type="SAM" id="SignalP"/>
    </source>
</evidence>
<dbReference type="Gene3D" id="3.40.30.10">
    <property type="entry name" value="Glutaredoxin"/>
    <property type="match status" value="1"/>
</dbReference>
<feature type="chain" id="PRO_5014570149" description="Glutathione peroxidase" evidence="4">
    <location>
        <begin position="23"/>
        <end position="76"/>
    </location>
</feature>
<evidence type="ECO:0008006" key="8">
    <source>
        <dbReference type="Google" id="ProtNLM"/>
    </source>
</evidence>
<dbReference type="VEuPathDB" id="VectorBase:PHUM308470"/>
<evidence type="ECO:0000256" key="1">
    <source>
        <dbReference type="ARBA" id="ARBA00006926"/>
    </source>
</evidence>
<dbReference type="OrthoDB" id="446890at2759"/>
<keyword evidence="7" id="KW-1185">Reference proteome</keyword>
<reference evidence="6" key="3">
    <citation type="submission" date="2021-02" db="UniProtKB">
        <authorList>
            <consortium name="EnsemblMetazoa"/>
        </authorList>
    </citation>
    <scope>IDENTIFICATION</scope>
    <source>
        <strain evidence="6">USDA</strain>
    </source>
</reference>
<evidence type="ECO:0000313" key="5">
    <source>
        <dbReference type="EMBL" id="EEB14548.1"/>
    </source>
</evidence>
<dbReference type="CTD" id="8235788"/>
<gene>
    <name evidence="6" type="primary">8235788</name>
    <name evidence="5" type="ORF">Phum_PHUM308470</name>
</gene>
<evidence type="ECO:0000256" key="2">
    <source>
        <dbReference type="ARBA" id="ARBA00022559"/>
    </source>
</evidence>
<sequence length="76" mass="8342">MDANILASLLLTLTTFVTFSKGAGEINRIPARPCFQHAQPGDTIYKYNLTDIYGTDNISLSEFEGKVVLVVNVATY</sequence>
<keyword evidence="2" id="KW-0575">Peroxidase</keyword>
<evidence type="ECO:0000313" key="6">
    <source>
        <dbReference type="EnsemblMetazoa" id="PHUM308470-PA"/>
    </source>
</evidence>
<dbReference type="KEGG" id="phu:Phum_PHUM308470"/>
<keyword evidence="3" id="KW-0560">Oxidoreductase</keyword>
<reference evidence="5" key="1">
    <citation type="submission" date="2007-04" db="EMBL/GenBank/DDBJ databases">
        <title>Annotation of Pediculus humanus corporis strain USDA.</title>
        <authorList>
            <person name="Kirkness E."/>
            <person name="Hannick L."/>
            <person name="Hass B."/>
            <person name="Bruggner R."/>
            <person name="Lawson D."/>
            <person name="Bidwell S."/>
            <person name="Joardar V."/>
            <person name="Caler E."/>
            <person name="Walenz B."/>
            <person name="Inman J."/>
            <person name="Schobel S."/>
            <person name="Galinsky K."/>
            <person name="Amedeo P."/>
            <person name="Strausberg R."/>
        </authorList>
    </citation>
    <scope>NUCLEOTIDE SEQUENCE</scope>
    <source>
        <strain evidence="5">USDA</strain>
    </source>
</reference>
<accession>E0VME2</accession>
<dbReference type="HOGENOM" id="CLU_2657446_0_0_1"/>
<dbReference type="GeneID" id="8235788"/>
<dbReference type="EnsemblMetazoa" id="PHUM308470-RA">
    <property type="protein sequence ID" value="PHUM308470-PA"/>
    <property type="gene ID" value="PHUM308470"/>
</dbReference>
<comment type="similarity">
    <text evidence="1">Belongs to the glutathione peroxidase family.</text>
</comment>
<dbReference type="AlphaFoldDB" id="E0VME2"/>
<evidence type="ECO:0000256" key="3">
    <source>
        <dbReference type="ARBA" id="ARBA00023002"/>
    </source>
</evidence>
<dbReference type="InterPro" id="IPR036249">
    <property type="entry name" value="Thioredoxin-like_sf"/>
</dbReference>
<proteinExistence type="inferred from homology"/>
<reference evidence="5" key="2">
    <citation type="submission" date="2007-04" db="EMBL/GenBank/DDBJ databases">
        <title>The genome of the human body louse.</title>
        <authorList>
            <consortium name="The Human Body Louse Genome Consortium"/>
            <person name="Kirkness E."/>
            <person name="Walenz B."/>
            <person name="Hass B."/>
            <person name="Bruggner R."/>
            <person name="Strausberg R."/>
        </authorList>
    </citation>
    <scope>NUCLEOTIDE SEQUENCE</scope>
    <source>
        <strain evidence="5">USDA</strain>
    </source>
</reference>
<dbReference type="PROSITE" id="PS51355">
    <property type="entry name" value="GLUTATHIONE_PEROXID_3"/>
    <property type="match status" value="1"/>
</dbReference>
<dbReference type="EMBL" id="DS235307">
    <property type="protein sequence ID" value="EEB14548.1"/>
    <property type="molecule type" value="Genomic_DNA"/>
</dbReference>
<dbReference type="InterPro" id="IPR000889">
    <property type="entry name" value="Glutathione_peroxidase"/>
</dbReference>
<dbReference type="EMBL" id="AAZO01003577">
    <property type="status" value="NOT_ANNOTATED_CDS"/>
    <property type="molecule type" value="Genomic_DNA"/>
</dbReference>
<evidence type="ECO:0000313" key="7">
    <source>
        <dbReference type="Proteomes" id="UP000009046"/>
    </source>
</evidence>
<dbReference type="InParanoid" id="E0VME2"/>
<dbReference type="SUPFAM" id="SSF52833">
    <property type="entry name" value="Thioredoxin-like"/>
    <property type="match status" value="1"/>
</dbReference>
<dbReference type="Proteomes" id="UP000009046">
    <property type="component" value="Unassembled WGS sequence"/>
</dbReference>
<feature type="signal peptide" evidence="4">
    <location>
        <begin position="1"/>
        <end position="22"/>
    </location>
</feature>
<dbReference type="RefSeq" id="XP_002427286.1">
    <property type="nucleotide sequence ID" value="XM_002427241.1"/>
</dbReference>
<protein>
    <recommendedName>
        <fullName evidence="8">Glutathione peroxidase</fullName>
    </recommendedName>
</protein>
<name>E0VME2_PEDHC</name>